<evidence type="ECO:0000313" key="2">
    <source>
        <dbReference type="Proteomes" id="UP000637578"/>
    </source>
</evidence>
<sequence length="106" mass="11814">MQMSCDLFANPPRMDGTVLIGEGGRVCEGPVPTSARITVRIRHHRRWWFDRTLAAEEVVSSGFITTLTPSYECRGISGKEVFTETRINTQGKKQKGRSRRVGVSCG</sequence>
<organism evidence="1 2">
    <name type="scientific">Longimycelium tulufanense</name>
    <dbReference type="NCBI Taxonomy" id="907463"/>
    <lineage>
        <taxon>Bacteria</taxon>
        <taxon>Bacillati</taxon>
        <taxon>Actinomycetota</taxon>
        <taxon>Actinomycetes</taxon>
        <taxon>Pseudonocardiales</taxon>
        <taxon>Pseudonocardiaceae</taxon>
        <taxon>Longimycelium</taxon>
    </lineage>
</organism>
<reference evidence="1" key="2">
    <citation type="submission" date="2020-09" db="EMBL/GenBank/DDBJ databases">
        <authorList>
            <person name="Sun Q."/>
            <person name="Zhou Y."/>
        </authorList>
    </citation>
    <scope>NUCLEOTIDE SEQUENCE</scope>
    <source>
        <strain evidence="1">CGMCC 4.5737</strain>
    </source>
</reference>
<gene>
    <name evidence="1" type="ORF">GCM10012275_36410</name>
</gene>
<dbReference type="EMBL" id="BMMK01000017">
    <property type="protein sequence ID" value="GGM62412.1"/>
    <property type="molecule type" value="Genomic_DNA"/>
</dbReference>
<dbReference type="Proteomes" id="UP000637578">
    <property type="component" value="Unassembled WGS sequence"/>
</dbReference>
<dbReference type="AlphaFoldDB" id="A0A8J3FWS6"/>
<protein>
    <submittedName>
        <fullName evidence="1">Uncharacterized protein</fullName>
    </submittedName>
</protein>
<evidence type="ECO:0000313" key="1">
    <source>
        <dbReference type="EMBL" id="GGM62412.1"/>
    </source>
</evidence>
<comment type="caution">
    <text evidence="1">The sequence shown here is derived from an EMBL/GenBank/DDBJ whole genome shotgun (WGS) entry which is preliminary data.</text>
</comment>
<name>A0A8J3FWS6_9PSEU</name>
<proteinExistence type="predicted"/>
<accession>A0A8J3FWS6</accession>
<reference evidence="1" key="1">
    <citation type="journal article" date="2014" name="Int. J. Syst. Evol. Microbiol.">
        <title>Complete genome sequence of Corynebacterium casei LMG S-19264T (=DSM 44701T), isolated from a smear-ripened cheese.</title>
        <authorList>
            <consortium name="US DOE Joint Genome Institute (JGI-PGF)"/>
            <person name="Walter F."/>
            <person name="Albersmeier A."/>
            <person name="Kalinowski J."/>
            <person name="Ruckert C."/>
        </authorList>
    </citation>
    <scope>NUCLEOTIDE SEQUENCE</scope>
    <source>
        <strain evidence="1">CGMCC 4.5737</strain>
    </source>
</reference>
<keyword evidence="2" id="KW-1185">Reference proteome</keyword>